<dbReference type="InterPro" id="IPR036271">
    <property type="entry name" value="Tet_transcr_reg_TetR-rel_C_sf"/>
</dbReference>
<reference evidence="6 7" key="1">
    <citation type="submission" date="2017-06" db="EMBL/GenBank/DDBJ databases">
        <authorList>
            <person name="Kim H.J."/>
            <person name="Triplett B.A."/>
        </authorList>
    </citation>
    <scope>NUCLEOTIDE SEQUENCE [LARGE SCALE GENOMIC DNA]</scope>
    <source>
        <strain evidence="6 7">CGMCC 4.1858</strain>
    </source>
</reference>
<evidence type="ECO:0000313" key="6">
    <source>
        <dbReference type="EMBL" id="SNT09913.1"/>
    </source>
</evidence>
<keyword evidence="1" id="KW-0805">Transcription regulation</keyword>
<organism evidence="6 7">
    <name type="scientific">Actinacidiphila glaucinigra</name>
    <dbReference type="NCBI Taxonomy" id="235986"/>
    <lineage>
        <taxon>Bacteria</taxon>
        <taxon>Bacillati</taxon>
        <taxon>Actinomycetota</taxon>
        <taxon>Actinomycetes</taxon>
        <taxon>Kitasatosporales</taxon>
        <taxon>Streptomycetaceae</taxon>
        <taxon>Actinacidiphila</taxon>
    </lineage>
</organism>
<dbReference type="Pfam" id="PF16925">
    <property type="entry name" value="TetR_C_13"/>
    <property type="match status" value="1"/>
</dbReference>
<keyword evidence="2 4" id="KW-0238">DNA-binding</keyword>
<keyword evidence="3" id="KW-0804">Transcription</keyword>
<feature type="domain" description="HTH tetR-type" evidence="5">
    <location>
        <begin position="18"/>
        <end position="78"/>
    </location>
</feature>
<evidence type="ECO:0000256" key="1">
    <source>
        <dbReference type="ARBA" id="ARBA00023015"/>
    </source>
</evidence>
<evidence type="ECO:0000256" key="4">
    <source>
        <dbReference type="PROSITE-ProRule" id="PRU00335"/>
    </source>
</evidence>
<dbReference type="Proteomes" id="UP000198280">
    <property type="component" value="Unassembled WGS sequence"/>
</dbReference>
<gene>
    <name evidence="6" type="ORF">SAMN05216252_11455</name>
</gene>
<dbReference type="PANTHER" id="PTHR47506:SF1">
    <property type="entry name" value="HTH-TYPE TRANSCRIPTIONAL REGULATOR YJDC"/>
    <property type="match status" value="1"/>
</dbReference>
<dbReference type="InterPro" id="IPR001647">
    <property type="entry name" value="HTH_TetR"/>
</dbReference>
<feature type="DNA-binding region" description="H-T-H motif" evidence="4">
    <location>
        <begin position="41"/>
        <end position="60"/>
    </location>
</feature>
<protein>
    <submittedName>
        <fullName evidence="6">Transcriptional regulator, TetR family</fullName>
    </submittedName>
</protein>
<sequence>MYQLIQKWYARAMARTREFDLDQALDRAMDLFWRRGYAATSLQDLLTELSIGSGSLYAAFGSKDKLYARALERYCSQYAGGLIELLQNADEIRPVVRAALTQMVEADLEDPERGCLLVNAATERGDDPGTVDRVAITMRLLESSLAAALEKAKARGELPADKEPVALARFLTTFVQGLRVVGRARLGRAFVEDAVDTALRSLD</sequence>
<dbReference type="PANTHER" id="PTHR47506">
    <property type="entry name" value="TRANSCRIPTIONAL REGULATORY PROTEIN"/>
    <property type="match status" value="1"/>
</dbReference>
<dbReference type="PROSITE" id="PS50977">
    <property type="entry name" value="HTH_TETR_2"/>
    <property type="match status" value="1"/>
</dbReference>
<dbReference type="EMBL" id="FZOF01000014">
    <property type="protein sequence ID" value="SNT09913.1"/>
    <property type="molecule type" value="Genomic_DNA"/>
</dbReference>
<dbReference type="SUPFAM" id="SSF46689">
    <property type="entry name" value="Homeodomain-like"/>
    <property type="match status" value="1"/>
</dbReference>
<dbReference type="Gene3D" id="1.10.10.60">
    <property type="entry name" value="Homeodomain-like"/>
    <property type="match status" value="1"/>
</dbReference>
<dbReference type="PROSITE" id="PS01081">
    <property type="entry name" value="HTH_TETR_1"/>
    <property type="match status" value="1"/>
</dbReference>
<accession>A0A239JWW2</accession>
<keyword evidence="7" id="KW-1185">Reference proteome</keyword>
<evidence type="ECO:0000259" key="5">
    <source>
        <dbReference type="PROSITE" id="PS50977"/>
    </source>
</evidence>
<dbReference type="AlphaFoldDB" id="A0A239JWW2"/>
<dbReference type="InterPro" id="IPR011075">
    <property type="entry name" value="TetR_C"/>
</dbReference>
<evidence type="ECO:0000256" key="2">
    <source>
        <dbReference type="ARBA" id="ARBA00023125"/>
    </source>
</evidence>
<dbReference type="Gene3D" id="1.10.357.10">
    <property type="entry name" value="Tetracycline Repressor, domain 2"/>
    <property type="match status" value="1"/>
</dbReference>
<proteinExistence type="predicted"/>
<dbReference type="Pfam" id="PF00440">
    <property type="entry name" value="TetR_N"/>
    <property type="match status" value="1"/>
</dbReference>
<evidence type="ECO:0000313" key="7">
    <source>
        <dbReference type="Proteomes" id="UP000198280"/>
    </source>
</evidence>
<evidence type="ECO:0000256" key="3">
    <source>
        <dbReference type="ARBA" id="ARBA00023163"/>
    </source>
</evidence>
<dbReference type="InterPro" id="IPR023772">
    <property type="entry name" value="DNA-bd_HTH_TetR-type_CS"/>
</dbReference>
<dbReference type="GO" id="GO:0003677">
    <property type="term" value="F:DNA binding"/>
    <property type="evidence" value="ECO:0007669"/>
    <property type="project" value="UniProtKB-UniRule"/>
</dbReference>
<dbReference type="SUPFAM" id="SSF48498">
    <property type="entry name" value="Tetracyclin repressor-like, C-terminal domain"/>
    <property type="match status" value="1"/>
</dbReference>
<dbReference type="InterPro" id="IPR009057">
    <property type="entry name" value="Homeodomain-like_sf"/>
</dbReference>
<name>A0A239JWW2_9ACTN</name>